<dbReference type="OrthoDB" id="6407410at2759"/>
<comment type="caution">
    <text evidence="3">The sequence shown here is derived from an EMBL/GenBank/DDBJ whole genome shotgun (WGS) entry which is preliminary data.</text>
</comment>
<dbReference type="EMBL" id="QGMJ01000021">
    <property type="protein sequence ID" value="TVY45076.1"/>
    <property type="molecule type" value="Genomic_DNA"/>
</dbReference>
<feature type="transmembrane region" description="Helical" evidence="2">
    <location>
        <begin position="232"/>
        <end position="253"/>
    </location>
</feature>
<dbReference type="Proteomes" id="UP000462212">
    <property type="component" value="Unassembled WGS sequence"/>
</dbReference>
<name>A0A8H8UI75_9HELO</name>
<feature type="compositionally biased region" description="Polar residues" evidence="1">
    <location>
        <begin position="72"/>
        <end position="83"/>
    </location>
</feature>
<feature type="region of interest" description="Disordered" evidence="1">
    <location>
        <begin position="72"/>
        <end position="101"/>
    </location>
</feature>
<protein>
    <submittedName>
        <fullName evidence="3">Uncharacterized protein</fullName>
    </submittedName>
</protein>
<accession>A0A8H8UI75</accession>
<keyword evidence="2" id="KW-0472">Membrane</keyword>
<dbReference type="Pfam" id="PF11204">
    <property type="entry name" value="DUF2985"/>
    <property type="match status" value="1"/>
</dbReference>
<keyword evidence="2" id="KW-0812">Transmembrane</keyword>
<dbReference type="AlphaFoldDB" id="A0A8H8UI75"/>
<evidence type="ECO:0000256" key="1">
    <source>
        <dbReference type="SAM" id="MobiDB-lite"/>
    </source>
</evidence>
<keyword evidence="2" id="KW-1133">Transmembrane helix</keyword>
<feature type="transmembrane region" description="Helical" evidence="2">
    <location>
        <begin position="345"/>
        <end position="368"/>
    </location>
</feature>
<dbReference type="PANTHER" id="PTHR35872">
    <property type="entry name" value="INTEGRAL MEMBRANE PROTEIN (AFU_ORTHOLOGUE AFUA_5G07110)"/>
    <property type="match status" value="1"/>
</dbReference>
<reference evidence="3 4" key="1">
    <citation type="submission" date="2018-05" db="EMBL/GenBank/DDBJ databases">
        <title>Genome sequencing and assembly of the regulated plant pathogen Lachnellula willkommii and related sister species for the development of diagnostic species identification markers.</title>
        <authorList>
            <person name="Giroux E."/>
            <person name="Bilodeau G."/>
        </authorList>
    </citation>
    <scope>NUCLEOTIDE SEQUENCE [LARGE SCALE GENOMIC DNA]</scope>
    <source>
        <strain evidence="3 4">CBS 197.66</strain>
    </source>
</reference>
<gene>
    <name evidence="3" type="ORF">LSUB1_G000548</name>
</gene>
<proteinExistence type="predicted"/>
<sequence length="410" mass="45177">MADPVSPGTSAPGDAGELGTPTSPSNINGLPTEPSKASKIFRDAQQSFSQSRPPVGMFHAFGSVGSNIPTLNDIQKGNFNSEGGWSGPGQRRNSQAHRDSDAEVIQRYRSRTMSIATPIPETKKEPIIEEKSTAVDNVPTPVAEEMEILAPHDPAVPYANGYQFPPKHSKKQASTIALRGFAKFIITPFGFLLTVYALNIVAWGGMLFLILIHATPAMAHPSYNALNSGAKIWLEITAQILNALFCVTGLGLIPWRFRDWYYLLQWRWGKDERALRRLAGIHRGWFRLVGRINEAALALPVSLSPDAPLTGERAGASKYWMLDFVIWAFIMLCGFMWGYNRYKRPGAAVGALISLACIVASAAGWVIYREGKRVKAIEGVPVSEEDRELLKEMREKDGGGCVMDFEAWRL</sequence>
<feature type="transmembrane region" description="Helical" evidence="2">
    <location>
        <begin position="189"/>
        <end position="212"/>
    </location>
</feature>
<feature type="transmembrane region" description="Helical" evidence="2">
    <location>
        <begin position="319"/>
        <end position="339"/>
    </location>
</feature>
<evidence type="ECO:0000313" key="3">
    <source>
        <dbReference type="EMBL" id="TVY45076.1"/>
    </source>
</evidence>
<organism evidence="3 4">
    <name type="scientific">Lachnellula subtilissima</name>
    <dbReference type="NCBI Taxonomy" id="602034"/>
    <lineage>
        <taxon>Eukaryota</taxon>
        <taxon>Fungi</taxon>
        <taxon>Dikarya</taxon>
        <taxon>Ascomycota</taxon>
        <taxon>Pezizomycotina</taxon>
        <taxon>Leotiomycetes</taxon>
        <taxon>Helotiales</taxon>
        <taxon>Lachnaceae</taxon>
        <taxon>Lachnellula</taxon>
    </lineage>
</organism>
<keyword evidence="4" id="KW-1185">Reference proteome</keyword>
<evidence type="ECO:0000256" key="2">
    <source>
        <dbReference type="SAM" id="Phobius"/>
    </source>
</evidence>
<feature type="compositionally biased region" description="Polar residues" evidence="1">
    <location>
        <begin position="20"/>
        <end position="29"/>
    </location>
</feature>
<dbReference type="InterPro" id="IPR021369">
    <property type="entry name" value="DUF2985"/>
</dbReference>
<feature type="region of interest" description="Disordered" evidence="1">
    <location>
        <begin position="1"/>
        <end position="54"/>
    </location>
</feature>
<evidence type="ECO:0000313" key="4">
    <source>
        <dbReference type="Proteomes" id="UP000462212"/>
    </source>
</evidence>
<dbReference type="PANTHER" id="PTHR35872:SF1">
    <property type="entry name" value="ALPHA-L-RHAMNOSIDASE C"/>
    <property type="match status" value="1"/>
</dbReference>